<dbReference type="Proteomes" id="UP001596417">
    <property type="component" value="Unassembled WGS sequence"/>
</dbReference>
<evidence type="ECO:0000313" key="2">
    <source>
        <dbReference type="Proteomes" id="UP001596417"/>
    </source>
</evidence>
<dbReference type="InterPro" id="IPR016119">
    <property type="entry name" value="Br/Cl_peroxidase_C"/>
</dbReference>
<dbReference type="Gene3D" id="1.10.606.10">
    <property type="entry name" value="Vanadium-containing Chloroperoxidase, domain 2"/>
    <property type="match status" value="1"/>
</dbReference>
<sequence>MTILKAYFDESHTFKEPMRPSADGTELLSDVNEELTVRGELNKLAANIANARNWAGIHYRSDKTYGLKLGEQVAISLLNGRGKLSNLRDSFDGFTLTTFDGETITITP</sequence>
<organism evidence="1 2">
    <name type="scientific">Halocatena marina</name>
    <dbReference type="NCBI Taxonomy" id="2934937"/>
    <lineage>
        <taxon>Archaea</taxon>
        <taxon>Methanobacteriati</taxon>
        <taxon>Methanobacteriota</taxon>
        <taxon>Stenosarchaea group</taxon>
        <taxon>Halobacteria</taxon>
        <taxon>Halobacteriales</taxon>
        <taxon>Natronomonadaceae</taxon>
        <taxon>Halocatena</taxon>
    </lineage>
</organism>
<evidence type="ECO:0000313" key="1">
    <source>
        <dbReference type="EMBL" id="MFC7189162.1"/>
    </source>
</evidence>
<name>A0ABD5YKS5_9EURY</name>
<proteinExistence type="predicted"/>
<gene>
    <name evidence="1" type="ORF">ACFQL7_04405</name>
</gene>
<comment type="caution">
    <text evidence="1">The sequence shown here is derived from an EMBL/GenBank/DDBJ whole genome shotgun (WGS) entry which is preliminary data.</text>
</comment>
<keyword evidence="2" id="KW-1185">Reference proteome</keyword>
<protein>
    <submittedName>
        <fullName evidence="1">Uncharacterized protein</fullName>
    </submittedName>
</protein>
<reference evidence="1 2" key="1">
    <citation type="journal article" date="2019" name="Int. J. Syst. Evol. Microbiol.">
        <title>The Global Catalogue of Microorganisms (GCM) 10K type strain sequencing project: providing services to taxonomists for standard genome sequencing and annotation.</title>
        <authorList>
            <consortium name="The Broad Institute Genomics Platform"/>
            <consortium name="The Broad Institute Genome Sequencing Center for Infectious Disease"/>
            <person name="Wu L."/>
            <person name="Ma J."/>
        </authorList>
    </citation>
    <scope>NUCLEOTIDE SEQUENCE [LARGE SCALE GENOMIC DNA]</scope>
    <source>
        <strain evidence="1 2">RDMS1</strain>
    </source>
</reference>
<dbReference type="RefSeq" id="WP_390204701.1">
    <property type="nucleotide sequence ID" value="NZ_JBHTAX010000001.1"/>
</dbReference>
<accession>A0ABD5YKS5</accession>
<dbReference type="AlphaFoldDB" id="A0ABD5YKS5"/>
<dbReference type="SUPFAM" id="SSF48317">
    <property type="entry name" value="Acid phosphatase/Vanadium-dependent haloperoxidase"/>
    <property type="match status" value="1"/>
</dbReference>
<dbReference type="EMBL" id="JBHTAX010000001">
    <property type="protein sequence ID" value="MFC7189162.1"/>
    <property type="molecule type" value="Genomic_DNA"/>
</dbReference>
<dbReference type="InterPro" id="IPR036938">
    <property type="entry name" value="PAP2/HPO_sf"/>
</dbReference>